<protein>
    <submittedName>
        <fullName evidence="1">Uncharacterized protein</fullName>
    </submittedName>
</protein>
<proteinExistence type="predicted"/>
<dbReference type="EMBL" id="CP036279">
    <property type="protein sequence ID" value="QDU61250.1"/>
    <property type="molecule type" value="Genomic_DNA"/>
</dbReference>
<organism evidence="1 2">
    <name type="scientific">Kolteria novifilia</name>
    <dbReference type="NCBI Taxonomy" id="2527975"/>
    <lineage>
        <taxon>Bacteria</taxon>
        <taxon>Pseudomonadati</taxon>
        <taxon>Planctomycetota</taxon>
        <taxon>Planctomycetia</taxon>
        <taxon>Kolteriales</taxon>
        <taxon>Kolteriaceae</taxon>
        <taxon>Kolteria</taxon>
    </lineage>
</organism>
<dbReference type="KEGG" id="knv:Pan216_21040"/>
<dbReference type="AlphaFoldDB" id="A0A518B2P0"/>
<keyword evidence="2" id="KW-1185">Reference proteome</keyword>
<evidence type="ECO:0000313" key="2">
    <source>
        <dbReference type="Proteomes" id="UP000317093"/>
    </source>
</evidence>
<evidence type="ECO:0000313" key="1">
    <source>
        <dbReference type="EMBL" id="QDU61250.1"/>
    </source>
</evidence>
<gene>
    <name evidence="1" type="ORF">Pan216_21040</name>
</gene>
<dbReference type="Proteomes" id="UP000317093">
    <property type="component" value="Chromosome"/>
</dbReference>
<name>A0A518B2P0_9BACT</name>
<sequence>MVAQHVDPERHRTPYMERRVGPVRTPLRGDDGLHEQRIRSYASTVDRLEPLFEPPARYRLLGRWGNRQRFLIGYDDCRHRVRQELLCYTRPELERVVDVWMEERVHGQWKRICTIPMSVVRALAGKHIEEDV</sequence>
<accession>A0A518B2P0</accession>
<reference evidence="1 2" key="1">
    <citation type="submission" date="2019-02" db="EMBL/GenBank/DDBJ databases">
        <title>Deep-cultivation of Planctomycetes and their phenomic and genomic characterization uncovers novel biology.</title>
        <authorList>
            <person name="Wiegand S."/>
            <person name="Jogler M."/>
            <person name="Boedeker C."/>
            <person name="Pinto D."/>
            <person name="Vollmers J."/>
            <person name="Rivas-Marin E."/>
            <person name="Kohn T."/>
            <person name="Peeters S.H."/>
            <person name="Heuer A."/>
            <person name="Rast P."/>
            <person name="Oberbeckmann S."/>
            <person name="Bunk B."/>
            <person name="Jeske O."/>
            <person name="Meyerdierks A."/>
            <person name="Storesund J.E."/>
            <person name="Kallscheuer N."/>
            <person name="Luecker S."/>
            <person name="Lage O.M."/>
            <person name="Pohl T."/>
            <person name="Merkel B.J."/>
            <person name="Hornburger P."/>
            <person name="Mueller R.-W."/>
            <person name="Bruemmer F."/>
            <person name="Labrenz M."/>
            <person name="Spormann A.M."/>
            <person name="Op den Camp H."/>
            <person name="Overmann J."/>
            <person name="Amann R."/>
            <person name="Jetten M.S.M."/>
            <person name="Mascher T."/>
            <person name="Medema M.H."/>
            <person name="Devos D.P."/>
            <person name="Kaster A.-K."/>
            <person name="Ovreas L."/>
            <person name="Rohde M."/>
            <person name="Galperin M.Y."/>
            <person name="Jogler C."/>
        </authorList>
    </citation>
    <scope>NUCLEOTIDE SEQUENCE [LARGE SCALE GENOMIC DNA]</scope>
    <source>
        <strain evidence="1 2">Pan216</strain>
    </source>
</reference>